<feature type="region of interest" description="Disordered" evidence="5">
    <location>
        <begin position="473"/>
        <end position="511"/>
    </location>
</feature>
<evidence type="ECO:0000256" key="1">
    <source>
        <dbReference type="ARBA" id="ARBA00022723"/>
    </source>
</evidence>
<feature type="region of interest" description="Disordered" evidence="5">
    <location>
        <begin position="525"/>
        <end position="570"/>
    </location>
</feature>
<dbReference type="InterPro" id="IPR013083">
    <property type="entry name" value="Znf_RING/FYVE/PHD"/>
</dbReference>
<proteinExistence type="predicted"/>
<dbReference type="SMART" id="SM00184">
    <property type="entry name" value="RING"/>
    <property type="match status" value="1"/>
</dbReference>
<sequence length="570" mass="62657">MTADPLEFFEFDPISNDRRLLECPVCLDPWRSPQEVSPCGHIFCRVCLRNNNSDKCMVCRATITEFKPPNRYLVQMALALTGKCSKCEWIGTAEQFEDTHHAVKHRQDPTTRIITAAPVPPSVVASAPPSCSSNRNTESFSPSQFQQSPNMWDEYGLKKTEYDLVLSAISSASRHHLSLASSSSSIALSPVGSSTSGSRNNRSLGFAGAISFARLMGYPSLTVDVQKAFQEFGVDHTNGALNDHQLLLWSSTMSHRRRSELSFGLNHAQLLDILCELHESVDFRRHVGVITTPQEVGYIRSCRATALLAGGVQLPPPPTSTASADLSMHRSIYLATRGRVGEANGGYPENGVLLVDVLEALASEDDGFELCAASPRGGESSVAPQRSTMMFPSSSSYAPLPQQEPRQQQQAAPIVESRPMAGGPYHFTPALHHPPQNAPYYAPLHPSVVASPPTAPYAPYTPYTQPLIAPYSAAPHTTTGPSGYPVQLRGNGQQHHHHHHHRQHAPPPQQTTYHQRYFGAQANGYPYQQPYQHASNSHRHHGMPQPPQVNYYGMPPPPAPQQPQQPYYGY</sequence>
<feature type="compositionally biased region" description="Polar residues" evidence="5">
    <location>
        <begin position="382"/>
        <end position="397"/>
    </location>
</feature>
<feature type="domain" description="RING-type" evidence="6">
    <location>
        <begin position="23"/>
        <end position="60"/>
    </location>
</feature>
<dbReference type="InterPro" id="IPR017907">
    <property type="entry name" value="Znf_RING_CS"/>
</dbReference>
<feature type="region of interest" description="Disordered" evidence="5">
    <location>
        <begin position="125"/>
        <end position="147"/>
    </location>
</feature>
<protein>
    <submittedName>
        <fullName evidence="7">Zinc finger protein, putative</fullName>
    </submittedName>
</protein>
<organism evidence="7 8">
    <name type="scientific">Bodo saltans</name>
    <name type="common">Flagellated protozoan</name>
    <dbReference type="NCBI Taxonomy" id="75058"/>
    <lineage>
        <taxon>Eukaryota</taxon>
        <taxon>Discoba</taxon>
        <taxon>Euglenozoa</taxon>
        <taxon>Kinetoplastea</taxon>
        <taxon>Metakinetoplastina</taxon>
        <taxon>Eubodonida</taxon>
        <taxon>Bodonidae</taxon>
        <taxon>Bodo</taxon>
    </lineage>
</organism>
<keyword evidence="2 4" id="KW-0863">Zinc-finger</keyword>
<dbReference type="Proteomes" id="UP000051952">
    <property type="component" value="Unassembled WGS sequence"/>
</dbReference>
<dbReference type="SUPFAM" id="SSF57850">
    <property type="entry name" value="RING/U-box"/>
    <property type="match status" value="1"/>
</dbReference>
<reference evidence="8" key="1">
    <citation type="submission" date="2015-09" db="EMBL/GenBank/DDBJ databases">
        <authorList>
            <consortium name="Pathogen Informatics"/>
        </authorList>
    </citation>
    <scope>NUCLEOTIDE SEQUENCE [LARGE SCALE GENOMIC DNA]</scope>
    <source>
        <strain evidence="8">Lake Konstanz</strain>
    </source>
</reference>
<gene>
    <name evidence="7" type="ORF">BSAL_55320</name>
</gene>
<accession>A0A0S4IMU1</accession>
<evidence type="ECO:0000256" key="5">
    <source>
        <dbReference type="SAM" id="MobiDB-lite"/>
    </source>
</evidence>
<evidence type="ECO:0000256" key="4">
    <source>
        <dbReference type="PROSITE-ProRule" id="PRU00175"/>
    </source>
</evidence>
<dbReference type="AlphaFoldDB" id="A0A0S4IMU1"/>
<dbReference type="InterPro" id="IPR001841">
    <property type="entry name" value="Znf_RING"/>
</dbReference>
<evidence type="ECO:0000313" key="7">
    <source>
        <dbReference type="EMBL" id="CUE73652.1"/>
    </source>
</evidence>
<keyword evidence="8" id="KW-1185">Reference proteome</keyword>
<evidence type="ECO:0000259" key="6">
    <source>
        <dbReference type="PROSITE" id="PS50089"/>
    </source>
</evidence>
<name>A0A0S4IMU1_BODSA</name>
<dbReference type="GO" id="GO:0008270">
    <property type="term" value="F:zinc ion binding"/>
    <property type="evidence" value="ECO:0007669"/>
    <property type="project" value="UniProtKB-KW"/>
</dbReference>
<dbReference type="Pfam" id="PF13639">
    <property type="entry name" value="zf-RING_2"/>
    <property type="match status" value="1"/>
</dbReference>
<dbReference type="PROSITE" id="PS50089">
    <property type="entry name" value="ZF_RING_2"/>
    <property type="match status" value="1"/>
</dbReference>
<dbReference type="VEuPathDB" id="TriTrypDB:BSAL_55320"/>
<evidence type="ECO:0000256" key="2">
    <source>
        <dbReference type="ARBA" id="ARBA00022771"/>
    </source>
</evidence>
<dbReference type="EMBL" id="CYKH01000155">
    <property type="protein sequence ID" value="CUE73652.1"/>
    <property type="molecule type" value="Genomic_DNA"/>
</dbReference>
<keyword evidence="1" id="KW-0479">Metal-binding</keyword>
<feature type="compositionally biased region" description="Low complexity" evidence="5">
    <location>
        <begin position="398"/>
        <end position="413"/>
    </location>
</feature>
<dbReference type="PROSITE" id="PS00518">
    <property type="entry name" value="ZF_RING_1"/>
    <property type="match status" value="1"/>
</dbReference>
<evidence type="ECO:0000256" key="3">
    <source>
        <dbReference type="ARBA" id="ARBA00022833"/>
    </source>
</evidence>
<dbReference type="PANTHER" id="PTHR10131">
    <property type="entry name" value="TNF RECEPTOR ASSOCIATED FACTOR"/>
    <property type="match status" value="1"/>
</dbReference>
<feature type="region of interest" description="Disordered" evidence="5">
    <location>
        <begin position="372"/>
        <end position="413"/>
    </location>
</feature>
<keyword evidence="3" id="KW-0862">Zinc</keyword>
<feature type="compositionally biased region" description="Basic residues" evidence="5">
    <location>
        <begin position="494"/>
        <end position="504"/>
    </location>
</feature>
<evidence type="ECO:0000313" key="8">
    <source>
        <dbReference type="Proteomes" id="UP000051952"/>
    </source>
</evidence>
<feature type="compositionally biased region" description="Pro residues" evidence="5">
    <location>
        <begin position="554"/>
        <end position="563"/>
    </location>
</feature>
<dbReference type="OrthoDB" id="26525at2759"/>
<dbReference type="PANTHER" id="PTHR10131:SF94">
    <property type="entry name" value="TNF RECEPTOR-ASSOCIATED FACTOR 4"/>
    <property type="match status" value="1"/>
</dbReference>
<dbReference type="Gene3D" id="3.30.40.10">
    <property type="entry name" value="Zinc/RING finger domain, C3HC4 (zinc finger)"/>
    <property type="match status" value="1"/>
</dbReference>